<feature type="domain" description="Heterokaryon incompatibility" evidence="1">
    <location>
        <begin position="1"/>
        <end position="61"/>
    </location>
</feature>
<dbReference type="PANTHER" id="PTHR33112:SF8">
    <property type="entry name" value="HETEROKARYON INCOMPATIBILITY DOMAIN-CONTAINING PROTEIN"/>
    <property type="match status" value="1"/>
</dbReference>
<dbReference type="EMBL" id="MU005572">
    <property type="protein sequence ID" value="KAF2689128.1"/>
    <property type="molecule type" value="Genomic_DNA"/>
</dbReference>
<name>A0A6G1JFB6_9PLEO</name>
<dbReference type="AlphaFoldDB" id="A0A6G1JFB6"/>
<dbReference type="Pfam" id="PF06985">
    <property type="entry name" value="HET"/>
    <property type="match status" value="1"/>
</dbReference>
<dbReference type="InterPro" id="IPR010730">
    <property type="entry name" value="HET"/>
</dbReference>
<gene>
    <name evidence="2" type="ORF">K458DRAFT_291869</name>
</gene>
<keyword evidence="3" id="KW-1185">Reference proteome</keyword>
<proteinExistence type="predicted"/>
<evidence type="ECO:0000259" key="1">
    <source>
        <dbReference type="Pfam" id="PF06985"/>
    </source>
</evidence>
<sequence>PQTIRDAILMTRSLGVFYLWIDALCIIQGSDDRCESARMADVYGNACFAIIAARTKSVNDGFFGP</sequence>
<feature type="non-terminal residue" evidence="2">
    <location>
        <position position="1"/>
    </location>
</feature>
<organism evidence="2 3">
    <name type="scientific">Lentithecium fluviatile CBS 122367</name>
    <dbReference type="NCBI Taxonomy" id="1168545"/>
    <lineage>
        <taxon>Eukaryota</taxon>
        <taxon>Fungi</taxon>
        <taxon>Dikarya</taxon>
        <taxon>Ascomycota</taxon>
        <taxon>Pezizomycotina</taxon>
        <taxon>Dothideomycetes</taxon>
        <taxon>Pleosporomycetidae</taxon>
        <taxon>Pleosporales</taxon>
        <taxon>Massarineae</taxon>
        <taxon>Lentitheciaceae</taxon>
        <taxon>Lentithecium</taxon>
    </lineage>
</organism>
<accession>A0A6G1JFB6</accession>
<evidence type="ECO:0000313" key="2">
    <source>
        <dbReference type="EMBL" id="KAF2689128.1"/>
    </source>
</evidence>
<dbReference type="Proteomes" id="UP000799291">
    <property type="component" value="Unassembled WGS sequence"/>
</dbReference>
<reference evidence="2" key="1">
    <citation type="journal article" date="2020" name="Stud. Mycol.">
        <title>101 Dothideomycetes genomes: a test case for predicting lifestyles and emergence of pathogens.</title>
        <authorList>
            <person name="Haridas S."/>
            <person name="Albert R."/>
            <person name="Binder M."/>
            <person name="Bloem J."/>
            <person name="Labutti K."/>
            <person name="Salamov A."/>
            <person name="Andreopoulos B."/>
            <person name="Baker S."/>
            <person name="Barry K."/>
            <person name="Bills G."/>
            <person name="Bluhm B."/>
            <person name="Cannon C."/>
            <person name="Castanera R."/>
            <person name="Culley D."/>
            <person name="Daum C."/>
            <person name="Ezra D."/>
            <person name="Gonzalez J."/>
            <person name="Henrissat B."/>
            <person name="Kuo A."/>
            <person name="Liang C."/>
            <person name="Lipzen A."/>
            <person name="Lutzoni F."/>
            <person name="Magnuson J."/>
            <person name="Mondo S."/>
            <person name="Nolan M."/>
            <person name="Ohm R."/>
            <person name="Pangilinan J."/>
            <person name="Park H.-J."/>
            <person name="Ramirez L."/>
            <person name="Alfaro M."/>
            <person name="Sun H."/>
            <person name="Tritt A."/>
            <person name="Yoshinaga Y."/>
            <person name="Zwiers L.-H."/>
            <person name="Turgeon B."/>
            <person name="Goodwin S."/>
            <person name="Spatafora J."/>
            <person name="Crous P."/>
            <person name="Grigoriev I."/>
        </authorList>
    </citation>
    <scope>NUCLEOTIDE SEQUENCE</scope>
    <source>
        <strain evidence="2">CBS 122367</strain>
    </source>
</reference>
<dbReference type="PANTHER" id="PTHR33112">
    <property type="entry name" value="DOMAIN PROTEIN, PUTATIVE-RELATED"/>
    <property type="match status" value="1"/>
</dbReference>
<dbReference type="OrthoDB" id="2958217at2759"/>
<evidence type="ECO:0000313" key="3">
    <source>
        <dbReference type="Proteomes" id="UP000799291"/>
    </source>
</evidence>
<protein>
    <submittedName>
        <fullName evidence="2">Heterokaryon incompatibility</fullName>
    </submittedName>
</protein>